<protein>
    <submittedName>
        <fullName evidence="2">GNAT family N-acetyltransferase</fullName>
        <ecNumber evidence="2">2.3.-.-</ecNumber>
    </submittedName>
</protein>
<dbReference type="PANTHER" id="PTHR43441">
    <property type="entry name" value="RIBOSOMAL-PROTEIN-SERINE ACETYLTRANSFERASE"/>
    <property type="match status" value="1"/>
</dbReference>
<dbReference type="GO" id="GO:0016746">
    <property type="term" value="F:acyltransferase activity"/>
    <property type="evidence" value="ECO:0007669"/>
    <property type="project" value="UniProtKB-KW"/>
</dbReference>
<dbReference type="PANTHER" id="PTHR43441:SF11">
    <property type="entry name" value="RIBOSOMAL-PROTEIN-SERINE ACETYLTRANSFERASE"/>
    <property type="match status" value="1"/>
</dbReference>
<dbReference type="InterPro" id="IPR016181">
    <property type="entry name" value="Acyl_CoA_acyltransferase"/>
</dbReference>
<accession>A0ABV6WWP4</accession>
<keyword evidence="2" id="KW-0012">Acyltransferase</keyword>
<dbReference type="InterPro" id="IPR000182">
    <property type="entry name" value="GNAT_dom"/>
</dbReference>
<reference evidence="2 3" key="1">
    <citation type="submission" date="2024-09" db="EMBL/GenBank/DDBJ databases">
        <authorList>
            <person name="Lee S.D."/>
        </authorList>
    </citation>
    <scope>NUCLEOTIDE SEQUENCE [LARGE SCALE GENOMIC DNA]</scope>
    <source>
        <strain evidence="2 3">N1-3</strain>
    </source>
</reference>
<evidence type="ECO:0000259" key="1">
    <source>
        <dbReference type="PROSITE" id="PS51186"/>
    </source>
</evidence>
<keyword evidence="2" id="KW-0808">Transferase</keyword>
<gene>
    <name evidence="2" type="ORF">ACEZDB_07265</name>
</gene>
<evidence type="ECO:0000313" key="3">
    <source>
        <dbReference type="Proteomes" id="UP001592530"/>
    </source>
</evidence>
<sequence>MLNHHWPLFGLRVRTPRLELRLPDAEELAELGDLAARGVHDPARMPFNHPWTDLPPAERARSVLQYFWLSLGRWTAEDWSMLLGVFQDGTIVGLQEVCAKDFATLREVRTGSWLGLEHHGQGIGTEMRAAVLHLAFAGLGAEQARSGAFSDNPASLAVSRRLGYRPDGIHRLVVRGAPVTEHRLRLTRDQWETGPQHAEVTVDGLAPCLPLFGFSQVGE</sequence>
<organism evidence="2 3">
    <name type="scientific">Streptacidiphilus alkalitolerans</name>
    <dbReference type="NCBI Taxonomy" id="3342712"/>
    <lineage>
        <taxon>Bacteria</taxon>
        <taxon>Bacillati</taxon>
        <taxon>Actinomycetota</taxon>
        <taxon>Actinomycetes</taxon>
        <taxon>Kitasatosporales</taxon>
        <taxon>Streptomycetaceae</taxon>
        <taxon>Streptacidiphilus</taxon>
    </lineage>
</organism>
<dbReference type="EMBL" id="JBHEZY010000002">
    <property type="protein sequence ID" value="MFC1430465.1"/>
    <property type="molecule type" value="Genomic_DNA"/>
</dbReference>
<dbReference type="SUPFAM" id="SSF55729">
    <property type="entry name" value="Acyl-CoA N-acyltransferases (Nat)"/>
    <property type="match status" value="1"/>
</dbReference>
<dbReference type="RefSeq" id="WP_380550088.1">
    <property type="nucleotide sequence ID" value="NZ_JBHEZY010000002.1"/>
</dbReference>
<name>A0ABV6WWP4_9ACTN</name>
<dbReference type="Pfam" id="PF13302">
    <property type="entry name" value="Acetyltransf_3"/>
    <property type="match status" value="1"/>
</dbReference>
<dbReference type="Proteomes" id="UP001592530">
    <property type="component" value="Unassembled WGS sequence"/>
</dbReference>
<comment type="caution">
    <text evidence="2">The sequence shown here is derived from an EMBL/GenBank/DDBJ whole genome shotgun (WGS) entry which is preliminary data.</text>
</comment>
<dbReference type="InterPro" id="IPR051908">
    <property type="entry name" value="Ribosomal_N-acetyltransferase"/>
</dbReference>
<feature type="domain" description="N-acetyltransferase" evidence="1">
    <location>
        <begin position="18"/>
        <end position="187"/>
    </location>
</feature>
<proteinExistence type="predicted"/>
<evidence type="ECO:0000313" key="2">
    <source>
        <dbReference type="EMBL" id="MFC1430465.1"/>
    </source>
</evidence>
<dbReference type="Gene3D" id="3.40.630.30">
    <property type="match status" value="1"/>
</dbReference>
<dbReference type="PROSITE" id="PS51186">
    <property type="entry name" value="GNAT"/>
    <property type="match status" value="1"/>
</dbReference>
<dbReference type="EC" id="2.3.-.-" evidence="2"/>